<dbReference type="PANTHER" id="PTHR43004">
    <property type="entry name" value="TRK SYSTEM POTASSIUM UPTAKE PROTEIN"/>
    <property type="match status" value="1"/>
</dbReference>
<organism evidence="6 7">
    <name type="scientific">Exophiala aquamarina CBS 119918</name>
    <dbReference type="NCBI Taxonomy" id="1182545"/>
    <lineage>
        <taxon>Eukaryota</taxon>
        <taxon>Fungi</taxon>
        <taxon>Dikarya</taxon>
        <taxon>Ascomycota</taxon>
        <taxon>Pezizomycotina</taxon>
        <taxon>Eurotiomycetes</taxon>
        <taxon>Chaetothyriomycetidae</taxon>
        <taxon>Chaetothyriales</taxon>
        <taxon>Herpotrichiellaceae</taxon>
        <taxon>Exophiala</taxon>
    </lineage>
</organism>
<dbReference type="AlphaFoldDB" id="A0A072PZ13"/>
<dbReference type="GO" id="GO:0071949">
    <property type="term" value="F:FAD binding"/>
    <property type="evidence" value="ECO:0007669"/>
    <property type="project" value="InterPro"/>
</dbReference>
<dbReference type="InterPro" id="IPR036188">
    <property type="entry name" value="FAD/NAD-bd_sf"/>
</dbReference>
<dbReference type="PANTHER" id="PTHR43004:SF19">
    <property type="entry name" value="BINDING MONOOXYGENASE, PUTATIVE (JCVI)-RELATED"/>
    <property type="match status" value="1"/>
</dbReference>
<dbReference type="GeneID" id="25277361"/>
<keyword evidence="2" id="KW-0285">Flavoprotein</keyword>
<dbReference type="EMBL" id="AMGV01000002">
    <property type="protein sequence ID" value="KEF60855.1"/>
    <property type="molecule type" value="Genomic_DNA"/>
</dbReference>
<evidence type="ECO:0000313" key="6">
    <source>
        <dbReference type="EMBL" id="KEF60855.1"/>
    </source>
</evidence>
<gene>
    <name evidence="6" type="ORF">A1O9_02417</name>
</gene>
<proteinExistence type="predicted"/>
<dbReference type="GO" id="GO:0016709">
    <property type="term" value="F:oxidoreductase activity, acting on paired donors, with incorporation or reduction of molecular oxygen, NAD(P)H as one donor, and incorporation of one atom of oxygen"/>
    <property type="evidence" value="ECO:0007669"/>
    <property type="project" value="UniProtKB-ARBA"/>
</dbReference>
<dbReference type="PRINTS" id="PR00420">
    <property type="entry name" value="RNGMNOXGNASE"/>
</dbReference>
<sequence length="588" mass="65278">MAIARAQNVINGVKDHLSTPTIDDSKHNVPLEVPVLIIGGGPTGLLQAYLLAQLQIKCLIIERYPERLGAPKAHALSPRTLEICRQFRLDVKKIRQLGTKRADAFWVNFLTNLSGKSVGVLPYERMDVDVLQHTPEMIHNIPQPTFEQFLTDVISKETNVDLRKGVSFVSLEQIDGVVVTTVEERATGHHFQIKSKFVVGCDGARSKVRAFLGIESDGEDSYETMMTIHFNANLRPIVGERVGMLHWIMDPEASGFIIAYDLSGDSVLISNFDAQKYPVDSWNQDLCRKVVTSALGVDTTFQIHSYRPWLLSRRVAKSYRCGNVFLAGDAAHSFPPTGGLGLNSGLGDVHNLAYKLAMVLKGEAADGLLDSYEAERRQVAIVNSIQSVKNGKQIFQLLKTLGIGDDATQARKNLYASLQDPDKKRLIDEGVEGQREHFDNLELHIGYVYGTEKIPPHASLYEPKFEVGARLPHTWITLQQTRLQPVDVSYVTEISTEAAQRCTYSTLDLCEPGSFSIIGELEVPSVKTSRLGRDFSVVGPEGDWWLERTGLFNGGGVLVRPDQHILMLLTADTTAEDVQRVINRHLGI</sequence>
<evidence type="ECO:0000256" key="1">
    <source>
        <dbReference type="ARBA" id="ARBA00001974"/>
    </source>
</evidence>
<dbReference type="Gene3D" id="3.30.9.10">
    <property type="entry name" value="D-Amino Acid Oxidase, subunit A, domain 2"/>
    <property type="match status" value="1"/>
</dbReference>
<comment type="caution">
    <text evidence="6">The sequence shown here is derived from an EMBL/GenBank/DDBJ whole genome shotgun (WGS) entry which is preliminary data.</text>
</comment>
<dbReference type="Pfam" id="PF01494">
    <property type="entry name" value="FAD_binding_3"/>
    <property type="match status" value="1"/>
</dbReference>
<dbReference type="Gene3D" id="3.40.30.120">
    <property type="match status" value="1"/>
</dbReference>
<reference evidence="6 7" key="1">
    <citation type="submission" date="2013-03" db="EMBL/GenBank/DDBJ databases">
        <title>The Genome Sequence of Exophiala aquamarina CBS 119918.</title>
        <authorList>
            <consortium name="The Broad Institute Genomics Platform"/>
            <person name="Cuomo C."/>
            <person name="de Hoog S."/>
            <person name="Gorbushina A."/>
            <person name="Walker B."/>
            <person name="Young S.K."/>
            <person name="Zeng Q."/>
            <person name="Gargeya S."/>
            <person name="Fitzgerald M."/>
            <person name="Haas B."/>
            <person name="Abouelleil A."/>
            <person name="Allen A.W."/>
            <person name="Alvarado L."/>
            <person name="Arachchi H.M."/>
            <person name="Berlin A.M."/>
            <person name="Chapman S.B."/>
            <person name="Gainer-Dewar J."/>
            <person name="Goldberg J."/>
            <person name="Griggs A."/>
            <person name="Gujja S."/>
            <person name="Hansen M."/>
            <person name="Howarth C."/>
            <person name="Imamovic A."/>
            <person name="Ireland A."/>
            <person name="Larimer J."/>
            <person name="McCowan C."/>
            <person name="Murphy C."/>
            <person name="Pearson M."/>
            <person name="Poon T.W."/>
            <person name="Priest M."/>
            <person name="Roberts A."/>
            <person name="Saif S."/>
            <person name="Shea T."/>
            <person name="Sisk P."/>
            <person name="Sykes S."/>
            <person name="Wortman J."/>
            <person name="Nusbaum C."/>
            <person name="Birren B."/>
        </authorList>
    </citation>
    <scope>NUCLEOTIDE SEQUENCE [LARGE SCALE GENOMIC DNA]</scope>
    <source>
        <strain evidence="6 7">CBS 119918</strain>
    </source>
</reference>
<dbReference type="HOGENOM" id="CLU_009665_14_3_1"/>
<keyword evidence="7" id="KW-1185">Reference proteome</keyword>
<dbReference type="VEuPathDB" id="FungiDB:A1O9_02417"/>
<evidence type="ECO:0000256" key="4">
    <source>
        <dbReference type="ARBA" id="ARBA00023002"/>
    </source>
</evidence>
<dbReference type="RefSeq" id="XP_013263445.1">
    <property type="nucleotide sequence ID" value="XM_013407991.1"/>
</dbReference>
<dbReference type="Gene3D" id="3.50.50.60">
    <property type="entry name" value="FAD/NAD(P)-binding domain"/>
    <property type="match status" value="1"/>
</dbReference>
<feature type="domain" description="FAD-binding" evidence="5">
    <location>
        <begin position="32"/>
        <end position="380"/>
    </location>
</feature>
<comment type="cofactor">
    <cofactor evidence="1">
        <name>FAD</name>
        <dbReference type="ChEBI" id="CHEBI:57692"/>
    </cofactor>
</comment>
<evidence type="ECO:0000256" key="3">
    <source>
        <dbReference type="ARBA" id="ARBA00022827"/>
    </source>
</evidence>
<dbReference type="SUPFAM" id="SSF51905">
    <property type="entry name" value="FAD/NAD(P)-binding domain"/>
    <property type="match status" value="1"/>
</dbReference>
<dbReference type="Proteomes" id="UP000027920">
    <property type="component" value="Unassembled WGS sequence"/>
</dbReference>
<keyword evidence="3" id="KW-0274">FAD</keyword>
<evidence type="ECO:0000256" key="2">
    <source>
        <dbReference type="ARBA" id="ARBA00022630"/>
    </source>
</evidence>
<dbReference type="STRING" id="1182545.A0A072PZ13"/>
<dbReference type="OrthoDB" id="2690153at2759"/>
<evidence type="ECO:0000313" key="7">
    <source>
        <dbReference type="Proteomes" id="UP000027920"/>
    </source>
</evidence>
<dbReference type="InterPro" id="IPR050641">
    <property type="entry name" value="RIFMO-like"/>
</dbReference>
<accession>A0A072PZ13</accession>
<dbReference type="InterPro" id="IPR002938">
    <property type="entry name" value="FAD-bd"/>
</dbReference>
<keyword evidence="4" id="KW-0560">Oxidoreductase</keyword>
<evidence type="ECO:0000259" key="5">
    <source>
        <dbReference type="Pfam" id="PF01494"/>
    </source>
</evidence>
<name>A0A072PZ13_9EURO</name>
<protein>
    <recommendedName>
        <fullName evidence="5">FAD-binding domain-containing protein</fullName>
    </recommendedName>
</protein>